<evidence type="ECO:0000256" key="9">
    <source>
        <dbReference type="ARBA" id="ARBA00022801"/>
    </source>
</evidence>
<reference evidence="12" key="1">
    <citation type="journal article" date="2023" name="Commun. Biol.">
        <title>Genome analysis of Parmales, the sister group of diatoms, reveals the evolutionary specialization of diatoms from phago-mixotrophs to photoautotrophs.</title>
        <authorList>
            <person name="Ban H."/>
            <person name="Sato S."/>
            <person name="Yoshikawa S."/>
            <person name="Yamada K."/>
            <person name="Nakamura Y."/>
            <person name="Ichinomiya M."/>
            <person name="Sato N."/>
            <person name="Blanc-Mathieu R."/>
            <person name="Endo H."/>
            <person name="Kuwata A."/>
            <person name="Ogata H."/>
        </authorList>
    </citation>
    <scope>NUCLEOTIDE SEQUENCE [LARGE SCALE GENOMIC DNA]</scope>
</reference>
<sequence length="243" mass="26990">MSLSPPQIPPNQSAPNQSATQLDLLLQYGMLKRVARTGWTRHPKLTWREDFPPTRPTGAGSAEDLTLALDKNFNHVESVSEHSGRVALITSLLLSTPHPTSSSDDDDDVSDFSGGVVLLNTEGIELGKAMTMSLIHDLAEVYVSDLPPSSISGVSKIDKERLEEEAMRRICGQGGEEWGEVWKEYEEGETKCARLVKDVDLLEMYIQGYEYEIMNEDVELGEFFEGEFSGGGRKGGYWYGHVF</sequence>
<dbReference type="Pfam" id="PF13023">
    <property type="entry name" value="HD_3"/>
    <property type="match status" value="1"/>
</dbReference>
<dbReference type="SUPFAM" id="SSF109604">
    <property type="entry name" value="HD-domain/PDEase-like"/>
    <property type="match status" value="1"/>
</dbReference>
<evidence type="ECO:0000256" key="3">
    <source>
        <dbReference type="ARBA" id="ARBA00001941"/>
    </source>
</evidence>
<evidence type="ECO:0000256" key="6">
    <source>
        <dbReference type="ARBA" id="ARBA00011738"/>
    </source>
</evidence>
<feature type="domain" description="HD/PDEase" evidence="10">
    <location>
        <begin position="75"/>
        <end position="214"/>
    </location>
</feature>
<dbReference type="Gene3D" id="1.10.3210.10">
    <property type="entry name" value="Hypothetical protein af1432"/>
    <property type="match status" value="1"/>
</dbReference>
<dbReference type="GO" id="GO:0046872">
    <property type="term" value="F:metal ion binding"/>
    <property type="evidence" value="ECO:0007669"/>
    <property type="project" value="UniProtKB-KW"/>
</dbReference>
<dbReference type="PANTHER" id="PTHR11845">
    <property type="entry name" value="5'-DEOXYNUCLEOTIDASE HDDC2"/>
    <property type="match status" value="1"/>
</dbReference>
<protein>
    <recommendedName>
        <fullName evidence="7">5'-deoxynucleotidase</fullName>
        <ecNumber evidence="7">3.1.3.89</ecNumber>
    </recommendedName>
</protein>
<dbReference type="InterPro" id="IPR003607">
    <property type="entry name" value="HD/PDEase_dom"/>
</dbReference>
<dbReference type="EMBL" id="BRYA01000845">
    <property type="protein sequence ID" value="GMI34129.1"/>
    <property type="molecule type" value="Genomic_DNA"/>
</dbReference>
<gene>
    <name evidence="11" type="ORF">TrCOL_g438</name>
</gene>
<dbReference type="Proteomes" id="UP001165065">
    <property type="component" value="Unassembled WGS sequence"/>
</dbReference>
<proteinExistence type="inferred from homology"/>
<keyword evidence="9" id="KW-0378">Hydrolase</keyword>
<comment type="catalytic activity">
    <reaction evidence="1">
        <text>a 2'-deoxyribonucleoside 5'-phosphate + H2O = a 2'-deoxyribonucleoside + phosphate</text>
        <dbReference type="Rhea" id="RHEA:36167"/>
        <dbReference type="ChEBI" id="CHEBI:15377"/>
        <dbReference type="ChEBI" id="CHEBI:18274"/>
        <dbReference type="ChEBI" id="CHEBI:43474"/>
        <dbReference type="ChEBI" id="CHEBI:65317"/>
        <dbReference type="EC" id="3.1.3.89"/>
    </reaction>
</comment>
<evidence type="ECO:0000256" key="8">
    <source>
        <dbReference type="ARBA" id="ARBA00022723"/>
    </source>
</evidence>
<evidence type="ECO:0000313" key="11">
    <source>
        <dbReference type="EMBL" id="GMI34129.1"/>
    </source>
</evidence>
<dbReference type="OrthoDB" id="10254258at2759"/>
<name>A0A9W7L6W4_9STRA</name>
<keyword evidence="12" id="KW-1185">Reference proteome</keyword>
<comment type="similarity">
    <text evidence="5">Belongs to the HDDC2 family.</text>
</comment>
<evidence type="ECO:0000313" key="12">
    <source>
        <dbReference type="Proteomes" id="UP001165065"/>
    </source>
</evidence>
<dbReference type="PANTHER" id="PTHR11845:SF13">
    <property type="entry name" value="5'-DEOXYNUCLEOTIDASE HDDC2"/>
    <property type="match status" value="1"/>
</dbReference>
<dbReference type="EC" id="3.1.3.89" evidence="7"/>
<dbReference type="GO" id="GO:0002953">
    <property type="term" value="F:5'-deoxynucleotidase activity"/>
    <property type="evidence" value="ECO:0007669"/>
    <property type="project" value="UniProtKB-EC"/>
</dbReference>
<evidence type="ECO:0000256" key="4">
    <source>
        <dbReference type="ARBA" id="ARBA00004074"/>
    </source>
</evidence>
<comment type="caution">
    <text evidence="11">The sequence shown here is derived from an EMBL/GenBank/DDBJ whole genome shotgun (WGS) entry which is preliminary data.</text>
</comment>
<comment type="cofactor">
    <cofactor evidence="2">
        <name>Mn(2+)</name>
        <dbReference type="ChEBI" id="CHEBI:29035"/>
    </cofactor>
</comment>
<keyword evidence="8" id="KW-0479">Metal-binding</keyword>
<dbReference type="InterPro" id="IPR039356">
    <property type="entry name" value="YfbR/HDDC2"/>
</dbReference>
<evidence type="ECO:0000256" key="1">
    <source>
        <dbReference type="ARBA" id="ARBA00001638"/>
    </source>
</evidence>
<accession>A0A9W7L6W4</accession>
<dbReference type="InterPro" id="IPR006674">
    <property type="entry name" value="HD_domain"/>
</dbReference>
<evidence type="ECO:0000256" key="5">
    <source>
        <dbReference type="ARBA" id="ARBA00009999"/>
    </source>
</evidence>
<evidence type="ECO:0000256" key="7">
    <source>
        <dbReference type="ARBA" id="ARBA00012964"/>
    </source>
</evidence>
<organism evidence="11 12">
    <name type="scientific">Triparma columacea</name>
    <dbReference type="NCBI Taxonomy" id="722753"/>
    <lineage>
        <taxon>Eukaryota</taxon>
        <taxon>Sar</taxon>
        <taxon>Stramenopiles</taxon>
        <taxon>Ochrophyta</taxon>
        <taxon>Bolidophyceae</taxon>
        <taxon>Parmales</taxon>
        <taxon>Triparmaceae</taxon>
        <taxon>Triparma</taxon>
    </lineage>
</organism>
<dbReference type="AlphaFoldDB" id="A0A9W7L6W4"/>
<comment type="subunit">
    <text evidence="6">Homodimer.</text>
</comment>
<comment type="cofactor">
    <cofactor evidence="3">
        <name>Co(2+)</name>
        <dbReference type="ChEBI" id="CHEBI:48828"/>
    </cofactor>
</comment>
<dbReference type="GO" id="GO:0005737">
    <property type="term" value="C:cytoplasm"/>
    <property type="evidence" value="ECO:0007669"/>
    <property type="project" value="TreeGrafter"/>
</dbReference>
<evidence type="ECO:0000259" key="10">
    <source>
        <dbReference type="SMART" id="SM00471"/>
    </source>
</evidence>
<dbReference type="SMART" id="SM00471">
    <property type="entry name" value="HDc"/>
    <property type="match status" value="1"/>
</dbReference>
<evidence type="ECO:0000256" key="2">
    <source>
        <dbReference type="ARBA" id="ARBA00001936"/>
    </source>
</evidence>
<comment type="function">
    <text evidence="4">Catalyzes the dephosphorylation of the nucleoside 5'-monophosphates deoxyadenosine monophosphate (dAMP), deoxycytidine monophosphate (dCMP), deoxyguanosine monophosphate (dGMP) and deoxythymidine monophosphate (dTMP).</text>
</comment>